<accession>A0A0G4IXE3</accession>
<name>A0A0G4IXE3_PLABS</name>
<dbReference type="EMBL" id="CDSF01000092">
    <property type="protein sequence ID" value="CEO99711.1"/>
    <property type="molecule type" value="Genomic_DNA"/>
</dbReference>
<geneLocation type="mitochondrion" evidence="3"/>
<gene>
    <name evidence="2" type="ORF">PBRA_007444</name>
    <name evidence="3" type="ORF">PLBR_LOCUS5179</name>
</gene>
<evidence type="ECO:0000313" key="2">
    <source>
        <dbReference type="EMBL" id="CEO99711.1"/>
    </source>
</evidence>
<protein>
    <submittedName>
        <fullName evidence="2">Uncharacterized protein</fullName>
    </submittedName>
</protein>
<evidence type="ECO:0000313" key="5">
    <source>
        <dbReference type="Proteomes" id="UP000290189"/>
    </source>
</evidence>
<dbReference type="EMBL" id="OVEO01000008">
    <property type="protein sequence ID" value="SPQ97964.1"/>
    <property type="molecule type" value="Genomic_DNA"/>
</dbReference>
<sequence>MYTISIGISRGAGPRLAVRRRVVRGAARWGDRARAPHHSGCRLHTASRRRCWFVMSLVWRFARRFLSVVHVADAPVLPRPAASTAPSMRAHLTTTSTGADGDGQQKPHLNKKGKLAKKKHRKKQGKQVSLRYRG</sequence>
<feature type="compositionally biased region" description="Basic residues" evidence="1">
    <location>
        <begin position="108"/>
        <end position="125"/>
    </location>
</feature>
<keyword evidence="3" id="KW-0496">Mitochondrion</keyword>
<feature type="region of interest" description="Disordered" evidence="1">
    <location>
        <begin position="77"/>
        <end position="134"/>
    </location>
</feature>
<evidence type="ECO:0000313" key="3">
    <source>
        <dbReference type="EMBL" id="SPQ97964.1"/>
    </source>
</evidence>
<proteinExistence type="predicted"/>
<dbReference type="Proteomes" id="UP000039324">
    <property type="component" value="Unassembled WGS sequence"/>
</dbReference>
<organism evidence="2 4">
    <name type="scientific">Plasmodiophora brassicae</name>
    <name type="common">Clubroot disease agent</name>
    <dbReference type="NCBI Taxonomy" id="37360"/>
    <lineage>
        <taxon>Eukaryota</taxon>
        <taxon>Sar</taxon>
        <taxon>Rhizaria</taxon>
        <taxon>Endomyxa</taxon>
        <taxon>Phytomyxea</taxon>
        <taxon>Plasmodiophorida</taxon>
        <taxon>Plasmodiophoridae</taxon>
        <taxon>Plasmodiophora</taxon>
    </lineage>
</organism>
<dbReference type="AlphaFoldDB" id="A0A0G4IXE3"/>
<evidence type="ECO:0000313" key="4">
    <source>
        <dbReference type="Proteomes" id="UP000039324"/>
    </source>
</evidence>
<dbReference type="Proteomes" id="UP000290189">
    <property type="component" value="Unassembled WGS sequence"/>
</dbReference>
<keyword evidence="4" id="KW-1185">Reference proteome</keyword>
<reference evidence="3 5" key="2">
    <citation type="submission" date="2018-03" db="EMBL/GenBank/DDBJ databases">
        <authorList>
            <person name="Fogelqvist J."/>
        </authorList>
    </citation>
    <scope>NUCLEOTIDE SEQUENCE [LARGE SCALE GENOMIC DNA]</scope>
</reference>
<evidence type="ECO:0000256" key="1">
    <source>
        <dbReference type="SAM" id="MobiDB-lite"/>
    </source>
</evidence>
<reference evidence="2 4" key="1">
    <citation type="submission" date="2015-02" db="EMBL/GenBank/DDBJ databases">
        <authorList>
            <person name="Chooi Y.-H."/>
        </authorList>
    </citation>
    <scope>NUCLEOTIDE SEQUENCE [LARGE SCALE GENOMIC DNA]</scope>
    <source>
        <strain evidence="2">E3</strain>
    </source>
</reference>